<keyword evidence="6" id="KW-0460">Magnesium</keyword>
<evidence type="ECO:0000259" key="9">
    <source>
        <dbReference type="Pfam" id="PF00294"/>
    </source>
</evidence>
<evidence type="ECO:0000256" key="1">
    <source>
        <dbReference type="ARBA" id="ARBA00022679"/>
    </source>
</evidence>
<feature type="domain" description="Carbohydrate kinase PfkB" evidence="9">
    <location>
        <begin position="4"/>
        <end position="286"/>
    </location>
</feature>
<proteinExistence type="predicted"/>
<dbReference type="GO" id="GO:0004747">
    <property type="term" value="F:ribokinase activity"/>
    <property type="evidence" value="ECO:0007669"/>
    <property type="project" value="UniProtKB-EC"/>
</dbReference>
<dbReference type="Proteomes" id="UP001529340">
    <property type="component" value="Unassembled WGS sequence"/>
</dbReference>
<dbReference type="EC" id="2.7.1.15" evidence="10"/>
<evidence type="ECO:0000256" key="8">
    <source>
        <dbReference type="ARBA" id="ARBA00023277"/>
    </source>
</evidence>
<keyword evidence="4" id="KW-0418">Kinase</keyword>
<dbReference type="PANTHER" id="PTHR10584">
    <property type="entry name" value="SUGAR KINASE"/>
    <property type="match status" value="1"/>
</dbReference>
<keyword evidence="1 10" id="KW-0808">Transferase</keyword>
<dbReference type="PANTHER" id="PTHR10584:SF166">
    <property type="entry name" value="RIBOKINASE"/>
    <property type="match status" value="1"/>
</dbReference>
<dbReference type="Pfam" id="PF00294">
    <property type="entry name" value="PfkB"/>
    <property type="match status" value="1"/>
</dbReference>
<evidence type="ECO:0000256" key="2">
    <source>
        <dbReference type="ARBA" id="ARBA00022723"/>
    </source>
</evidence>
<evidence type="ECO:0000313" key="11">
    <source>
        <dbReference type="Proteomes" id="UP001529340"/>
    </source>
</evidence>
<keyword evidence="11" id="KW-1185">Reference proteome</keyword>
<protein>
    <submittedName>
        <fullName evidence="10">Ribokinase</fullName>
        <ecNumber evidence="10">2.7.1.15</ecNumber>
    </submittedName>
</protein>
<gene>
    <name evidence="10" type="ORF">QUV96_10000</name>
</gene>
<evidence type="ECO:0000256" key="4">
    <source>
        <dbReference type="ARBA" id="ARBA00022777"/>
    </source>
</evidence>
<dbReference type="InterPro" id="IPR011877">
    <property type="entry name" value="Ribokinase"/>
</dbReference>
<dbReference type="RefSeq" id="WP_289608401.1">
    <property type="nucleotide sequence ID" value="NZ_JAUDCG010000055.1"/>
</dbReference>
<keyword evidence="2" id="KW-0479">Metal-binding</keyword>
<keyword evidence="5" id="KW-0067">ATP-binding</keyword>
<dbReference type="InterPro" id="IPR011611">
    <property type="entry name" value="PfkB_dom"/>
</dbReference>
<sequence length="304" mass="32488">MKLLNFGSLNIDHVYTMDYFVEGKETQAAETYEHYVGGKGLNQSVALAAAGQKVYHAGKIGADGTMLRDFLYAHGVDTSFVQMSACPSGHAVIQVAHGENAIIVFGGANQDVDETMIDAVLEHFSVGNLLLAQNEISSLDQLLTKAAAKGMKIALNPSPIDERLQRAPLALCDLLLVNEVEAAALSECDSSDHEKVLLALADRYPKAQIVMTCGGEGAWSHVRGETMHQPAFSVPVVDTTCAGDTFTGFYLSALLRGHSPASALRIACKAASFSIQRAGAAPSIPTWEEVVTEERKETDDSGNF</sequence>
<comment type="caution">
    <text evidence="10">The sequence shown here is derived from an EMBL/GenBank/DDBJ whole genome shotgun (WGS) entry which is preliminary data.</text>
</comment>
<evidence type="ECO:0000256" key="5">
    <source>
        <dbReference type="ARBA" id="ARBA00022840"/>
    </source>
</evidence>
<dbReference type="InterPro" id="IPR029056">
    <property type="entry name" value="Ribokinase-like"/>
</dbReference>
<dbReference type="InterPro" id="IPR002139">
    <property type="entry name" value="Ribo/fructo_kinase"/>
</dbReference>
<evidence type="ECO:0000256" key="7">
    <source>
        <dbReference type="ARBA" id="ARBA00022958"/>
    </source>
</evidence>
<evidence type="ECO:0000256" key="3">
    <source>
        <dbReference type="ARBA" id="ARBA00022741"/>
    </source>
</evidence>
<dbReference type="CDD" id="cd01174">
    <property type="entry name" value="ribokinase"/>
    <property type="match status" value="1"/>
</dbReference>
<keyword evidence="3" id="KW-0547">Nucleotide-binding</keyword>
<dbReference type="Gene3D" id="3.40.1190.20">
    <property type="match status" value="1"/>
</dbReference>
<keyword evidence="7" id="KW-0630">Potassium</keyword>
<organism evidence="10 11">
    <name type="scientific">Amedibacillus dolichus</name>
    <dbReference type="NCBI Taxonomy" id="31971"/>
    <lineage>
        <taxon>Bacteria</taxon>
        <taxon>Bacillati</taxon>
        <taxon>Bacillota</taxon>
        <taxon>Erysipelotrichia</taxon>
        <taxon>Erysipelotrichales</taxon>
        <taxon>Erysipelotrichaceae</taxon>
        <taxon>Amedibacillus</taxon>
    </lineage>
</organism>
<reference evidence="10" key="1">
    <citation type="submission" date="2023-06" db="EMBL/GenBank/DDBJ databases">
        <title>Identification and characterization of horizontal gene transfer across gut microbiota members of farm animals based on homology search.</title>
        <authorList>
            <person name="Schwarzerova J."/>
            <person name="Nykrynova M."/>
            <person name="Jureckova K."/>
            <person name="Cejkova D."/>
            <person name="Rychlik I."/>
        </authorList>
    </citation>
    <scope>NUCLEOTIDE SEQUENCE</scope>
    <source>
        <strain evidence="10">ET39</strain>
    </source>
</reference>
<dbReference type="SUPFAM" id="SSF53613">
    <property type="entry name" value="Ribokinase-like"/>
    <property type="match status" value="1"/>
</dbReference>
<evidence type="ECO:0000256" key="6">
    <source>
        <dbReference type="ARBA" id="ARBA00022842"/>
    </source>
</evidence>
<dbReference type="PRINTS" id="PR00990">
    <property type="entry name" value="RIBOKINASE"/>
</dbReference>
<dbReference type="EMBL" id="JAUDCG010000055">
    <property type="protein sequence ID" value="MDM8157962.1"/>
    <property type="molecule type" value="Genomic_DNA"/>
</dbReference>
<reference evidence="10" key="2">
    <citation type="submission" date="2023-06" db="EMBL/GenBank/DDBJ databases">
        <authorList>
            <person name="Zeman M."/>
            <person name="Kubasova T."/>
            <person name="Jahodarova E."/>
            <person name="Nykrynova M."/>
            <person name="Rychlik I."/>
        </authorList>
    </citation>
    <scope>NUCLEOTIDE SEQUENCE</scope>
    <source>
        <strain evidence="10">ET39</strain>
    </source>
</reference>
<evidence type="ECO:0000313" key="10">
    <source>
        <dbReference type="EMBL" id="MDM8157962.1"/>
    </source>
</evidence>
<keyword evidence="8" id="KW-0119">Carbohydrate metabolism</keyword>
<accession>A0ABT7UEC0</accession>
<name>A0ABT7UEC0_9FIRM</name>